<keyword evidence="2" id="KW-1185">Reference proteome</keyword>
<evidence type="ECO:0000313" key="1">
    <source>
        <dbReference type="EMBL" id="MDX7987353.1"/>
    </source>
</evidence>
<name>A0ABU4S972_9GAMM</name>
<accession>A0ABU4S972</accession>
<organism evidence="1 2">
    <name type="scientific">Xenorhabdus santafensis</name>
    <dbReference type="NCBI Taxonomy" id="2582833"/>
    <lineage>
        <taxon>Bacteria</taxon>
        <taxon>Pseudomonadati</taxon>
        <taxon>Pseudomonadota</taxon>
        <taxon>Gammaproteobacteria</taxon>
        <taxon>Enterobacterales</taxon>
        <taxon>Morganellaceae</taxon>
        <taxon>Xenorhabdus</taxon>
    </lineage>
</organism>
<reference evidence="2" key="1">
    <citation type="journal article" date="2024" name="Toxins">
        <title>Genome Sequence Analysis of Native Xenorhabdus Strains Isolated from Entomopathogenic Nematodes in Argentina.</title>
        <authorList>
            <person name="Palma L."/>
            <person name="Frizzo L."/>
            <person name="Kaiser S."/>
            <person name="Berry C."/>
            <person name="Caballero P."/>
            <person name="Bode H.B."/>
            <person name="Del Valle E.E."/>
        </authorList>
    </citation>
    <scope>NUCLEOTIDE SEQUENCE [LARGE SCALE GENOMIC DNA]</scope>
    <source>
        <strain evidence="2">12</strain>
    </source>
</reference>
<dbReference type="RefSeq" id="WP_319929791.1">
    <property type="nucleotide sequence ID" value="NZ_VCDN01000029.1"/>
</dbReference>
<proteinExistence type="predicted"/>
<evidence type="ECO:0000313" key="2">
    <source>
        <dbReference type="Proteomes" id="UP001271890"/>
    </source>
</evidence>
<protein>
    <submittedName>
        <fullName evidence="1">Uncharacterized protein</fullName>
    </submittedName>
</protein>
<sequence length="414" mass="48647">MKKNIIVVFGLDKHRQDYLRKLYLRNENQENKDVYIAINDLNQAIGIYATKDDHFSAIKEFINSGYDKSAFVENKNNEETLVNEFYYSLWNTLGLKDNPLKACNRERKIQEIKNATGLDHHTVMYLLKSWCDFLKSKSDQLSLKKTLTKRASAQDKEDEKRIYDNYRAGFLAKNASYDSKRLFMQKYGAIGKKDPNNPQSIAELLADNEGCRYYEGFTRRRNGNNFFTSSIYNNYNIENKDYCSQVFDSFLESDKAGFTALENLDNRMKERLYKNNFNHNDLMKNRFQDNEDHHYTSIITGSFLTAFFRKTSKLAIDWTEKEAREPSSPIKGLRFYMKGYNPSSQVDSNINENSFHHKWRHAGYKDIGSPNHISPITYSELRRANKLIAENKDHHIEKEYIDKFDSARKYLSTL</sequence>
<comment type="caution">
    <text evidence="1">The sequence shown here is derived from an EMBL/GenBank/DDBJ whole genome shotgun (WGS) entry which is preliminary data.</text>
</comment>
<dbReference type="Proteomes" id="UP001271890">
    <property type="component" value="Unassembled WGS sequence"/>
</dbReference>
<gene>
    <name evidence="1" type="ORF">FE392_08420</name>
</gene>
<dbReference type="EMBL" id="VCDN01000029">
    <property type="protein sequence ID" value="MDX7987353.1"/>
    <property type="molecule type" value="Genomic_DNA"/>
</dbReference>